<dbReference type="PANTHER" id="PTHR16231">
    <property type="entry name" value="COMM DOMAIN-CONTAINING PROTEIN 4-8 FAMILY MEMBER"/>
    <property type="match status" value="1"/>
</dbReference>
<accession>A0A2P6NTH4</accession>
<comment type="caution">
    <text evidence="3">The sequence shown here is derived from an EMBL/GenBank/DDBJ whole genome shotgun (WGS) entry which is preliminary data.</text>
</comment>
<evidence type="ECO:0000259" key="2">
    <source>
        <dbReference type="PROSITE" id="PS51269"/>
    </source>
</evidence>
<dbReference type="EMBL" id="MDYQ01000021">
    <property type="protein sequence ID" value="PRP87279.1"/>
    <property type="molecule type" value="Genomic_DNA"/>
</dbReference>
<reference evidence="3 4" key="1">
    <citation type="journal article" date="2018" name="Genome Biol. Evol.">
        <title>Multiple Roots of Fruiting Body Formation in Amoebozoa.</title>
        <authorList>
            <person name="Hillmann F."/>
            <person name="Forbes G."/>
            <person name="Novohradska S."/>
            <person name="Ferling I."/>
            <person name="Riege K."/>
            <person name="Groth M."/>
            <person name="Westermann M."/>
            <person name="Marz M."/>
            <person name="Spaller T."/>
            <person name="Winckler T."/>
            <person name="Schaap P."/>
            <person name="Glockner G."/>
        </authorList>
    </citation>
    <scope>NUCLEOTIDE SEQUENCE [LARGE SCALE GENOMIC DNA]</scope>
    <source>
        <strain evidence="3 4">Jena</strain>
    </source>
</reference>
<dbReference type="OrthoDB" id="17646at2759"/>
<protein>
    <recommendedName>
        <fullName evidence="2">COMM domain-containing protein</fullName>
    </recommendedName>
</protein>
<dbReference type="FunCoup" id="A0A2P6NTH4">
    <property type="interactions" value="5"/>
</dbReference>
<comment type="function">
    <text evidence="1">Scaffold protein in the commander complex that is essential for endosomal recycling of transmembrane cargos; the commander complex is composed of the CCC subcomplex and the retriever subcomplex.</text>
</comment>
<sequence length="183" mass="20763">MDALPHLPNAEKFLHEVVDEMNGGLIAWQLRYPDLSPKDIDRIKVSSSTFFRQAVGENLNKEQVVSLLQSGKYIKGEALKQAGMAIITVWSSRREEIQKSLKDVATNQFAETKLADFDWRVQLTMSSDRISVLRDPLTLLNLILDSNNGKPRQEVLLELPKEELHKLIDTLEKVNGVVQDLKV</sequence>
<feature type="domain" description="COMM" evidence="2">
    <location>
        <begin position="113"/>
        <end position="182"/>
    </location>
</feature>
<dbReference type="PANTHER" id="PTHR16231:SF0">
    <property type="entry name" value="COMM DOMAIN-CONTAINING PROTEIN 8"/>
    <property type="match status" value="1"/>
</dbReference>
<name>A0A2P6NTH4_9EUKA</name>
<proteinExistence type="predicted"/>
<dbReference type="InterPro" id="IPR017920">
    <property type="entry name" value="COMM"/>
</dbReference>
<evidence type="ECO:0000256" key="1">
    <source>
        <dbReference type="ARBA" id="ARBA00093300"/>
    </source>
</evidence>
<dbReference type="InParanoid" id="A0A2P6NTH4"/>
<dbReference type="PROSITE" id="PS51269">
    <property type="entry name" value="COMM"/>
    <property type="match status" value="1"/>
</dbReference>
<dbReference type="STRING" id="1890364.A0A2P6NTH4"/>
<evidence type="ECO:0000313" key="3">
    <source>
        <dbReference type="EMBL" id="PRP87279.1"/>
    </source>
</evidence>
<dbReference type="InterPro" id="IPR047155">
    <property type="entry name" value="COMMD4/6/7/8"/>
</dbReference>
<dbReference type="InterPro" id="IPR055184">
    <property type="entry name" value="COMMD8_HN"/>
</dbReference>
<dbReference type="Proteomes" id="UP000241769">
    <property type="component" value="Unassembled WGS sequence"/>
</dbReference>
<dbReference type="Pfam" id="PF07258">
    <property type="entry name" value="COMM_domain"/>
    <property type="match status" value="1"/>
</dbReference>
<dbReference type="Pfam" id="PF22838">
    <property type="entry name" value="COMMD8_HN"/>
    <property type="match status" value="1"/>
</dbReference>
<dbReference type="AlphaFoldDB" id="A0A2P6NTH4"/>
<evidence type="ECO:0000313" key="4">
    <source>
        <dbReference type="Proteomes" id="UP000241769"/>
    </source>
</evidence>
<gene>
    <name evidence="3" type="ORF">PROFUN_01541</name>
</gene>
<organism evidence="3 4">
    <name type="scientific">Planoprotostelium fungivorum</name>
    <dbReference type="NCBI Taxonomy" id="1890364"/>
    <lineage>
        <taxon>Eukaryota</taxon>
        <taxon>Amoebozoa</taxon>
        <taxon>Evosea</taxon>
        <taxon>Variosea</taxon>
        <taxon>Cavosteliida</taxon>
        <taxon>Cavosteliaceae</taxon>
        <taxon>Planoprotostelium</taxon>
    </lineage>
</organism>
<keyword evidence="4" id="KW-1185">Reference proteome</keyword>